<name>A0A0G8XSQ0_XANPE</name>
<dbReference type="Proteomes" id="UP000035369">
    <property type="component" value="Unassembled WGS sequence"/>
</dbReference>
<dbReference type="GeneID" id="97508991"/>
<dbReference type="AlphaFoldDB" id="A0A0G8XSQ0"/>
<reference evidence="4 6" key="2">
    <citation type="submission" date="2018-02" db="EMBL/GenBank/DDBJ databases">
        <title>Characterization of Xanthomonas diversity in transplant houses and field plants.</title>
        <authorList>
            <person name="Abrahamian P."/>
            <person name="Timilsina S."/>
            <person name="Minsavage G.V."/>
            <person name="Goss E.M."/>
            <person name="Jones J.B."/>
            <person name="Vallad G.E."/>
        </authorList>
    </citation>
    <scope>NUCLEOTIDE SEQUENCE [LARGE SCALE GENOMIC DNA]</scope>
    <source>
        <strain evidence="4 6">GEV2132</strain>
    </source>
</reference>
<organism evidence="3 7">
    <name type="scientific">Xanthomonas perforans</name>
    <dbReference type="NCBI Taxonomy" id="442694"/>
    <lineage>
        <taxon>Bacteria</taxon>
        <taxon>Pseudomonadati</taxon>
        <taxon>Pseudomonadota</taxon>
        <taxon>Gammaproteobacteria</taxon>
        <taxon>Lysobacterales</taxon>
        <taxon>Lysobacteraceae</taxon>
        <taxon>Xanthomonas</taxon>
    </lineage>
</organism>
<evidence type="ECO:0000256" key="1">
    <source>
        <dbReference type="SAM" id="MobiDB-lite"/>
    </source>
</evidence>
<dbReference type="EMBL" id="JZUY01000038">
    <property type="protein sequence ID" value="KLC06087.1"/>
    <property type="molecule type" value="Genomic_DNA"/>
</dbReference>
<dbReference type="EMBL" id="JAAGYU010000014">
    <property type="protein sequence ID" value="NEL75616.1"/>
    <property type="molecule type" value="Genomic_DNA"/>
</dbReference>
<evidence type="ECO:0000313" key="3">
    <source>
        <dbReference type="EMBL" id="NEL75616.1"/>
    </source>
</evidence>
<protein>
    <submittedName>
        <fullName evidence="3">Uncharacterized protein</fullName>
    </submittedName>
</protein>
<accession>A0A0G8XSQ0</accession>
<dbReference type="Proteomes" id="UP000471082">
    <property type="component" value="Unassembled WGS sequence"/>
</dbReference>
<keyword evidence="5" id="KW-1185">Reference proteome</keyword>
<dbReference type="RefSeq" id="WP_011346280.1">
    <property type="nucleotide sequence ID" value="NZ_CP018475.1"/>
</dbReference>
<evidence type="ECO:0000313" key="5">
    <source>
        <dbReference type="Proteomes" id="UP000035369"/>
    </source>
</evidence>
<evidence type="ECO:0000313" key="4">
    <source>
        <dbReference type="EMBL" id="RXD55596.1"/>
    </source>
</evidence>
<evidence type="ECO:0000313" key="6">
    <source>
        <dbReference type="Proteomes" id="UP000289372"/>
    </source>
</evidence>
<comment type="caution">
    <text evidence="3">The sequence shown here is derived from an EMBL/GenBank/DDBJ whole genome shotgun (WGS) entry which is preliminary data.</text>
</comment>
<proteinExistence type="predicted"/>
<evidence type="ECO:0000313" key="7">
    <source>
        <dbReference type="Proteomes" id="UP000471082"/>
    </source>
</evidence>
<evidence type="ECO:0000313" key="2">
    <source>
        <dbReference type="EMBL" id="KLC06087.1"/>
    </source>
</evidence>
<reference evidence="3 7" key="3">
    <citation type="submission" date="2019-11" db="EMBL/GenBank/DDBJ databases">
        <title>Genome-resolved metagenomics to study the prevalence of co-infection and intraspecific heterogeneity among plant pathogen metapopulations.</title>
        <authorList>
            <person name="Newberry E."/>
            <person name="Bhandari R."/>
            <person name="Kemble J."/>
            <person name="Sikora E."/>
            <person name="Potnis N."/>
        </authorList>
    </citation>
    <scope>NUCLEOTIDE SEQUENCE [LARGE SCALE GENOMIC DNA]</scope>
    <source>
        <strain evidence="3">Xp_Tom_Tuscaloosa_18b</strain>
    </source>
</reference>
<gene>
    <name evidence="4" type="ORF">DB769_05665</name>
    <name evidence="3" type="ORF">G3W61_04980</name>
    <name evidence="2" type="ORF">XP315_09725</name>
</gene>
<feature type="region of interest" description="Disordered" evidence="1">
    <location>
        <begin position="1"/>
        <end position="71"/>
    </location>
</feature>
<reference evidence="2 5" key="1">
    <citation type="submission" date="2015-02" db="EMBL/GenBank/DDBJ databases">
        <title>Whole genome sequencing of multiple isolates of three species of pepper and tomato-infecting xanthomonads reveals genetic diversity in field strains and pinpoints effectors responsible for host specificity.</title>
        <authorList>
            <person name="Schwartz A."/>
            <person name="Dahlbeck D."/>
            <person name="Staskawicz B."/>
            <person name="Bart R."/>
            <person name="Potnis N."/>
            <person name="Minsavage G."/>
            <person name="Timilsina S."/>
            <person name="Goss E."/>
            <person name="Jones J."/>
            <person name="Vallad G."/>
            <person name="Barak J."/>
            <person name="Miller S."/>
            <person name="Ritchie D."/>
            <person name="Martins J.Jr."/>
            <person name="Patane J.S."/>
            <person name="Setubal J.C."/>
        </authorList>
    </citation>
    <scope>NUCLEOTIDE SEQUENCE [LARGE SCALE GENOMIC DNA]</scope>
    <source>
        <strain evidence="2 5">Xp3-15</strain>
    </source>
</reference>
<dbReference type="EMBL" id="PUUL01000029">
    <property type="protein sequence ID" value="RXD55596.1"/>
    <property type="molecule type" value="Genomic_DNA"/>
</dbReference>
<dbReference type="Proteomes" id="UP000289372">
    <property type="component" value="Unassembled WGS sequence"/>
</dbReference>
<dbReference type="KEGG" id="xpe:BJD13_13725"/>
<feature type="compositionally biased region" description="Acidic residues" evidence="1">
    <location>
        <begin position="48"/>
        <end position="58"/>
    </location>
</feature>
<sequence length="71" mass="7330">MHLNPRTARTMTNADAAVLAHGTPDPDTNEEDTPLEEQPPQRGGLNDEVGDPEQEDDGALPGRVGGGLAGG</sequence>